<evidence type="ECO:0000313" key="8">
    <source>
        <dbReference type="EMBL" id="MPN64957.1"/>
    </source>
</evidence>
<comment type="similarity">
    <text evidence="2">Belongs to the autoinducer-2 exporter (AI-2E) (TC 2.A.86) family.</text>
</comment>
<name>A0A645JNM8_9ZZZZ</name>
<sequence length="98" mass="10667">MLQQFDGNILGPKILGDSIGLTSFWVIFAVIVGGGLFNIMGMFLGVPIFAVIYALFNEYVRNSLEKKKLAIETAHYYNCDDSPPPAPKKPEESGAAAE</sequence>
<feature type="region of interest" description="Disordered" evidence="6">
    <location>
        <begin position="77"/>
        <end position="98"/>
    </location>
</feature>
<keyword evidence="4 7" id="KW-1133">Transmembrane helix</keyword>
<proteinExistence type="inferred from homology"/>
<feature type="transmembrane region" description="Helical" evidence="7">
    <location>
        <begin position="24"/>
        <end position="56"/>
    </location>
</feature>
<evidence type="ECO:0000256" key="4">
    <source>
        <dbReference type="ARBA" id="ARBA00022989"/>
    </source>
</evidence>
<reference evidence="8" key="1">
    <citation type="submission" date="2019-08" db="EMBL/GenBank/DDBJ databases">
        <authorList>
            <person name="Kucharzyk K."/>
            <person name="Murdoch R.W."/>
            <person name="Higgins S."/>
            <person name="Loffler F."/>
        </authorList>
    </citation>
    <scope>NUCLEOTIDE SEQUENCE</scope>
</reference>
<evidence type="ECO:0000256" key="1">
    <source>
        <dbReference type="ARBA" id="ARBA00004141"/>
    </source>
</evidence>
<dbReference type="EMBL" id="VSSQ01146602">
    <property type="protein sequence ID" value="MPN64957.1"/>
    <property type="molecule type" value="Genomic_DNA"/>
</dbReference>
<evidence type="ECO:0008006" key="9">
    <source>
        <dbReference type="Google" id="ProtNLM"/>
    </source>
</evidence>
<evidence type="ECO:0000256" key="6">
    <source>
        <dbReference type="SAM" id="MobiDB-lite"/>
    </source>
</evidence>
<dbReference type="GO" id="GO:0016020">
    <property type="term" value="C:membrane"/>
    <property type="evidence" value="ECO:0007669"/>
    <property type="project" value="UniProtKB-SubCell"/>
</dbReference>
<organism evidence="8">
    <name type="scientific">bioreactor metagenome</name>
    <dbReference type="NCBI Taxonomy" id="1076179"/>
    <lineage>
        <taxon>unclassified sequences</taxon>
        <taxon>metagenomes</taxon>
        <taxon>ecological metagenomes</taxon>
    </lineage>
</organism>
<comment type="subcellular location">
    <subcellularLocation>
        <location evidence="1">Membrane</location>
        <topology evidence="1">Multi-pass membrane protein</topology>
    </subcellularLocation>
</comment>
<evidence type="ECO:0000256" key="5">
    <source>
        <dbReference type="ARBA" id="ARBA00023136"/>
    </source>
</evidence>
<evidence type="ECO:0000256" key="3">
    <source>
        <dbReference type="ARBA" id="ARBA00022692"/>
    </source>
</evidence>
<dbReference type="AlphaFoldDB" id="A0A645JNM8"/>
<evidence type="ECO:0000256" key="2">
    <source>
        <dbReference type="ARBA" id="ARBA00009773"/>
    </source>
</evidence>
<keyword evidence="3 7" id="KW-0812">Transmembrane</keyword>
<comment type="caution">
    <text evidence="8">The sequence shown here is derived from an EMBL/GenBank/DDBJ whole genome shotgun (WGS) entry which is preliminary data.</text>
</comment>
<protein>
    <recommendedName>
        <fullName evidence="9">AI-2 transport protein TqsA</fullName>
    </recommendedName>
</protein>
<gene>
    <name evidence="8" type="ORF">SDC9_212736</name>
</gene>
<keyword evidence="5 7" id="KW-0472">Membrane</keyword>
<dbReference type="Pfam" id="PF01594">
    <property type="entry name" value="AI-2E_transport"/>
    <property type="match status" value="1"/>
</dbReference>
<evidence type="ECO:0000256" key="7">
    <source>
        <dbReference type="SAM" id="Phobius"/>
    </source>
</evidence>
<accession>A0A645JNM8</accession>
<dbReference type="InterPro" id="IPR002549">
    <property type="entry name" value="AI-2E-like"/>
</dbReference>